<dbReference type="PANTHER" id="PTHR45947:SF3">
    <property type="entry name" value="SULFOQUINOVOSYL TRANSFERASE SQD2"/>
    <property type="match status" value="1"/>
</dbReference>
<comment type="caution">
    <text evidence="4">The sequence shown here is derived from an EMBL/GenBank/DDBJ whole genome shotgun (WGS) entry which is preliminary data.</text>
</comment>
<protein>
    <recommendedName>
        <fullName evidence="3">Glycosyltransferase subfamily 4-like N-terminal domain-containing protein</fullName>
    </recommendedName>
</protein>
<keyword evidence="1" id="KW-0328">Glycosyltransferase</keyword>
<evidence type="ECO:0000313" key="4">
    <source>
        <dbReference type="EMBL" id="GAA4537923.1"/>
    </source>
</evidence>
<keyword evidence="5" id="KW-1185">Reference proteome</keyword>
<gene>
    <name evidence="4" type="ORF">GCM10023175_07160</name>
</gene>
<dbReference type="Pfam" id="PF13692">
    <property type="entry name" value="Glyco_trans_1_4"/>
    <property type="match status" value="1"/>
</dbReference>
<proteinExistence type="predicted"/>
<dbReference type="Proteomes" id="UP001501598">
    <property type="component" value="Unassembled WGS sequence"/>
</dbReference>
<dbReference type="Pfam" id="PF13439">
    <property type="entry name" value="Glyco_transf_4"/>
    <property type="match status" value="1"/>
</dbReference>
<dbReference type="EMBL" id="BAABGT010000012">
    <property type="protein sequence ID" value="GAA4537923.1"/>
    <property type="molecule type" value="Genomic_DNA"/>
</dbReference>
<sequence>MTWQSGPFRSQHTDRRLRLLVVLHNLGIGGSQRNSVDLAAGARDLGHEVTLAGPPGVLQDVIAEKGLPFEVIEELSPDNIAPTARSAYRRMRELVRRVQPDLVHTYELTPSILMFLGPHRSDDIPMTMTINSMSVPDFMPGTVPLQVCGPLIAMETRERSGSIGILEIPTDVVGQYPGYPGGQDFRAEMGVKPDEVMVVAVSRFARALKQEGLETAIRATGRIAHQYPIRLVLVGDGPAMPELQALAAATNASAGREIVTLPGLRVDPRPAYESADIALGMGGSVLRAMAFGKPCIVQGEHGYFKTLDRHSAREFRWHGFYGIGDGGTGEDVLVRELRTLMADPVRRKTNAEFALELVRRHYSLQHALDVQLAWYHKAIAEHVKPSRGEVARTIAGVGTYFAGRAAGRIRPDTFNSSERIGPGIAAPVPAWFDPDLDTDTGSIDIATARTLKLPAARRPAFGTD</sequence>
<organism evidence="4 5">
    <name type="scientific">Pseudonocardia xishanensis</name>
    <dbReference type="NCBI Taxonomy" id="630995"/>
    <lineage>
        <taxon>Bacteria</taxon>
        <taxon>Bacillati</taxon>
        <taxon>Actinomycetota</taxon>
        <taxon>Actinomycetes</taxon>
        <taxon>Pseudonocardiales</taxon>
        <taxon>Pseudonocardiaceae</taxon>
        <taxon>Pseudonocardia</taxon>
    </lineage>
</organism>
<dbReference type="InterPro" id="IPR050194">
    <property type="entry name" value="Glycosyltransferase_grp1"/>
</dbReference>
<evidence type="ECO:0000256" key="1">
    <source>
        <dbReference type="ARBA" id="ARBA00022676"/>
    </source>
</evidence>
<accession>A0ABP8RFY8</accession>
<dbReference type="CDD" id="cd03801">
    <property type="entry name" value="GT4_PimA-like"/>
    <property type="match status" value="1"/>
</dbReference>
<dbReference type="RefSeq" id="WP_345412595.1">
    <property type="nucleotide sequence ID" value="NZ_BAABGT010000012.1"/>
</dbReference>
<evidence type="ECO:0000259" key="3">
    <source>
        <dbReference type="Pfam" id="PF13439"/>
    </source>
</evidence>
<name>A0ABP8RFY8_9PSEU</name>
<dbReference type="PANTHER" id="PTHR45947">
    <property type="entry name" value="SULFOQUINOVOSYL TRANSFERASE SQD2"/>
    <property type="match status" value="1"/>
</dbReference>
<dbReference type="SUPFAM" id="SSF53756">
    <property type="entry name" value="UDP-Glycosyltransferase/glycogen phosphorylase"/>
    <property type="match status" value="1"/>
</dbReference>
<dbReference type="InterPro" id="IPR028098">
    <property type="entry name" value="Glyco_trans_4-like_N"/>
</dbReference>
<evidence type="ECO:0000256" key="2">
    <source>
        <dbReference type="ARBA" id="ARBA00022679"/>
    </source>
</evidence>
<reference evidence="5" key="1">
    <citation type="journal article" date="2019" name="Int. J. Syst. Evol. Microbiol.">
        <title>The Global Catalogue of Microorganisms (GCM) 10K type strain sequencing project: providing services to taxonomists for standard genome sequencing and annotation.</title>
        <authorList>
            <consortium name="The Broad Institute Genomics Platform"/>
            <consortium name="The Broad Institute Genome Sequencing Center for Infectious Disease"/>
            <person name="Wu L."/>
            <person name="Ma J."/>
        </authorList>
    </citation>
    <scope>NUCLEOTIDE SEQUENCE [LARGE SCALE GENOMIC DNA]</scope>
    <source>
        <strain evidence="5">JCM 17906</strain>
    </source>
</reference>
<feature type="domain" description="Glycosyltransferase subfamily 4-like N-terminal" evidence="3">
    <location>
        <begin position="28"/>
        <end position="134"/>
    </location>
</feature>
<evidence type="ECO:0000313" key="5">
    <source>
        <dbReference type="Proteomes" id="UP001501598"/>
    </source>
</evidence>
<dbReference type="Gene3D" id="3.40.50.2000">
    <property type="entry name" value="Glycogen Phosphorylase B"/>
    <property type="match status" value="2"/>
</dbReference>
<keyword evidence="2" id="KW-0808">Transferase</keyword>